<dbReference type="Proteomes" id="UP000199752">
    <property type="component" value="Chromosome 2"/>
</dbReference>
<dbReference type="InterPro" id="IPR016135">
    <property type="entry name" value="UBQ-conjugating_enzyme/RWD"/>
</dbReference>
<reference evidence="3 4" key="1">
    <citation type="submission" date="2014-11" db="EMBL/GenBank/DDBJ databases">
        <title>Comparative genomic analysis of Cryptosporidium hominis reveals occurrence of genetic recombination in virulent subtypes.</title>
        <authorList>
            <person name="Guo Y."/>
            <person name="Tang K."/>
            <person name="Frace M."/>
            <person name="Li N."/>
            <person name="Roellig D.M."/>
            <person name="Sammons S."/>
            <person name="Knipe K."/>
            <person name="Rowe L."/>
            <person name="Feng Y."/>
            <person name="Xiao L."/>
        </authorList>
    </citation>
    <scope>NUCLEOTIDE SEQUENCE [LARGE SCALE GENOMIC DNA]</scope>
    <source>
        <strain evidence="3">30976</strain>
    </source>
</reference>
<gene>
    <name evidence="2" type="ORF">CHUDEA2_4110</name>
    <name evidence="3" type="ORF">GY17_00003751</name>
</gene>
<evidence type="ECO:0000256" key="1">
    <source>
        <dbReference type="SAM" id="MobiDB-lite"/>
    </source>
</evidence>
<dbReference type="VEuPathDB" id="CryptoDB:Chro.20440"/>
<evidence type="ECO:0000313" key="3">
    <source>
        <dbReference type="EMBL" id="PPS93223.1"/>
    </source>
</evidence>
<feature type="compositionally biased region" description="Basic and acidic residues" evidence="1">
    <location>
        <begin position="559"/>
        <end position="576"/>
    </location>
</feature>
<feature type="compositionally biased region" description="Polar residues" evidence="1">
    <location>
        <begin position="701"/>
        <end position="710"/>
    </location>
</feature>
<protein>
    <submittedName>
        <fullName evidence="3">Ubiquitin-conjugating enzyme</fullName>
    </submittedName>
</protein>
<dbReference type="AlphaFoldDB" id="A0A0S4TE07"/>
<dbReference type="VEuPathDB" id="CryptoDB:ChTU502y2012_303g0250"/>
<feature type="region of interest" description="Disordered" evidence="1">
    <location>
        <begin position="556"/>
        <end position="578"/>
    </location>
</feature>
<proteinExistence type="predicted"/>
<feature type="region of interest" description="Disordered" evidence="1">
    <location>
        <begin position="689"/>
        <end position="710"/>
    </location>
</feature>
<dbReference type="EMBL" id="LN877948">
    <property type="protein sequence ID" value="CUV04787.1"/>
    <property type="molecule type" value="Genomic_DNA"/>
</dbReference>
<dbReference type="VEuPathDB" id="CryptoDB:GY17_00003751"/>
<name>A0A0S4TE07_CRYHO</name>
<dbReference type="VEuPathDB" id="CryptoDB:CHUDEA2_4110"/>
<accession>A0A0S4TE07</accession>
<sequence length="764" mass="87823">MINGLYGLINTGTSILKGGRNPEIGLDEIHKNRIKNEIEQLKLNQCKLEKCRDNLTFENNRYHTQYCHFHVNNVTMYDKESRKNYVLIDISIMIEDVDTFLNNEIPVQIILYKDFPFSPPDITFPSTFCFPSLSDGRSFTAEILHEWSPSINLLTTVDSIIKFLKSYSTHIAVVGPSDMFIGSYRNPISFNYQCYNSLVYPILGTKIIFEDDVFKHIFENNSIKEQNVISQRGRNLVSSFIPIPLNTRGLRRETMNWRIEKPCINIDFVFNNTNVMLFDSTMLILEVCQKTKQNGIFQTNNPSKTSSSSDEIISDSTLQGNVAYWLYMPAISHIIDCNGKLIFGNQGTLPEYISNKLSKHEYSECLVIVLGYDFLFEKSPILFYQNEELIQTPKDSTRPIIIELKFHTTKANHESSCCHSFATNLREKVAKLDSNFPKNCHNPKWNSYFEFDCLSNLNKKYQQAITGNHIYLSSEIIQRWVVICSKLIEQSSLLSETDDKYIQESSSLVKQMQDILVSPVVKHILNSNTSKPSKVSSIDEDLQNDTFYKYLEEYSPENPSKHELSQQESQKAETPHQQDIQENQILHPIHEIQPIQNNPNFMKITHIDGISPTQEILHIEGTTHTQEIPLSHEILTIQETSPIQEIPPIQETSLIQEIPPIQETSPIQETPPINEPFHTHPQLINLDTSSETENDNHLDESTNNYGETSKSCDQNMQIIQPSNYSSSLQSDHPTSTDPNQTYVNQNYISLYESSSDEFSVREFD</sequence>
<evidence type="ECO:0000313" key="2">
    <source>
        <dbReference type="EMBL" id="CUV04787.1"/>
    </source>
</evidence>
<reference evidence="2" key="2">
    <citation type="submission" date="2015-08" db="EMBL/GenBank/DDBJ databases">
        <authorList>
            <person name="Babu N.S."/>
            <person name="Beckwith C.J."/>
            <person name="Beseler K.G."/>
            <person name="Brison A."/>
            <person name="Carone J.V."/>
            <person name="Caskin T.P."/>
            <person name="Diamond M."/>
            <person name="Durham M.E."/>
            <person name="Foxe J.M."/>
            <person name="Go M."/>
            <person name="Henderson B.A."/>
            <person name="Jones I.B."/>
            <person name="McGettigan J.A."/>
            <person name="Micheletti S.J."/>
            <person name="Nasrallah M.E."/>
            <person name="Ortiz D."/>
            <person name="Piller C.R."/>
            <person name="Privatt S.R."/>
            <person name="Schneider S.L."/>
            <person name="Sharp S."/>
            <person name="Smith T.C."/>
            <person name="Stanton J.D."/>
            <person name="Ullery H.E."/>
            <person name="Wilson R.J."/>
            <person name="Serrano M.G."/>
            <person name="Buck G."/>
            <person name="Lee V."/>
            <person name="Wang Y."/>
            <person name="Carvalho R."/>
            <person name="Voegtly L."/>
            <person name="Shi R."/>
            <person name="Duckworth R."/>
            <person name="Johnson A."/>
            <person name="Loviza R."/>
            <person name="Walstead R."/>
            <person name="Shah Z."/>
            <person name="Kiflezghi M."/>
            <person name="Wade K."/>
            <person name="Ball S.L."/>
            <person name="Bradley K.W."/>
            <person name="Asai D.J."/>
            <person name="Bowman C.A."/>
            <person name="Russell D.A."/>
            <person name="Pope W.H."/>
            <person name="Jacobs-Sera D."/>
            <person name="Hendrix R.W."/>
            <person name="Hatfull G.F."/>
        </authorList>
    </citation>
    <scope>NUCLEOTIDE SEQUENCE [LARGE SCALE GENOMIC DNA]</scope>
</reference>
<dbReference type="Proteomes" id="UP001429100">
    <property type="component" value="Unassembled WGS sequence"/>
</dbReference>
<dbReference type="Gene3D" id="3.10.110.10">
    <property type="entry name" value="Ubiquitin Conjugating Enzyme"/>
    <property type="match status" value="1"/>
</dbReference>
<evidence type="ECO:0000313" key="4">
    <source>
        <dbReference type="Proteomes" id="UP001429100"/>
    </source>
</evidence>
<keyword evidence="4" id="KW-1185">Reference proteome</keyword>
<dbReference type="EMBL" id="JTAI01000043">
    <property type="protein sequence ID" value="PPS93223.1"/>
    <property type="molecule type" value="Genomic_DNA"/>
</dbReference>
<reference evidence="3 4" key="3">
    <citation type="submission" date="2017-10" db="EMBL/GenBank/DDBJ databases">
        <title>Consistent, comparative and evidence-based genome annotation and re-annotation for the closely-related species, Cryptosporidium parvum, C. hominis and C. tyzzeri.</title>
        <authorList>
            <person name="Baptista R.P."/>
            <person name="Li Y."/>
            <person name="Sateriale A."/>
            <person name="Striepen B."/>
            <person name="Kissinger J.C."/>
        </authorList>
    </citation>
    <scope>NUCLEOTIDE SEQUENCE [LARGE SCALE GENOMIC DNA]</scope>
    <source>
        <strain evidence="3">30976</strain>
    </source>
</reference>
<dbReference type="CDD" id="cd00195">
    <property type="entry name" value="UBCc_UEV"/>
    <property type="match status" value="1"/>
</dbReference>
<dbReference type="SUPFAM" id="SSF54495">
    <property type="entry name" value="UBC-like"/>
    <property type="match status" value="1"/>
</dbReference>
<organism evidence="2">
    <name type="scientific">Cryptosporidium hominis</name>
    <dbReference type="NCBI Taxonomy" id="237895"/>
    <lineage>
        <taxon>Eukaryota</taxon>
        <taxon>Sar</taxon>
        <taxon>Alveolata</taxon>
        <taxon>Apicomplexa</taxon>
        <taxon>Conoidasida</taxon>
        <taxon>Coccidia</taxon>
        <taxon>Eucoccidiorida</taxon>
        <taxon>Eimeriorina</taxon>
        <taxon>Cryptosporidiidae</taxon>
        <taxon>Cryptosporidium</taxon>
    </lineage>
</organism>